<evidence type="ECO:0000313" key="3">
    <source>
        <dbReference type="EMBL" id="SFM28630.1"/>
    </source>
</evidence>
<feature type="transmembrane region" description="Helical" evidence="1">
    <location>
        <begin position="319"/>
        <end position="338"/>
    </location>
</feature>
<dbReference type="EMBL" id="FOTY01000028">
    <property type="protein sequence ID" value="SFM28630.1"/>
    <property type="molecule type" value="Genomic_DNA"/>
</dbReference>
<dbReference type="PANTHER" id="PTHR35342">
    <property type="entry name" value="TRICARBOXYLIC TRANSPORT PROTEIN"/>
    <property type="match status" value="1"/>
</dbReference>
<feature type="domain" description="DUF112" evidence="2">
    <location>
        <begin position="13"/>
        <end position="434"/>
    </location>
</feature>
<dbReference type="AlphaFoldDB" id="A0A1I4PMC1"/>
<dbReference type="Pfam" id="PF01970">
    <property type="entry name" value="TctA"/>
    <property type="match status" value="1"/>
</dbReference>
<feature type="transmembrane region" description="Helical" evidence="1">
    <location>
        <begin position="12"/>
        <end position="41"/>
    </location>
</feature>
<dbReference type="STRING" id="266892.SAMN04488054_12827"/>
<accession>A0A1I4PMC1</accession>
<feature type="transmembrane region" description="Helical" evidence="1">
    <location>
        <begin position="163"/>
        <end position="181"/>
    </location>
</feature>
<keyword evidence="1" id="KW-0812">Transmembrane</keyword>
<proteinExistence type="predicted"/>
<keyword evidence="4" id="KW-1185">Reference proteome</keyword>
<feature type="transmembrane region" description="Helical" evidence="1">
    <location>
        <begin position="193"/>
        <end position="213"/>
    </location>
</feature>
<keyword evidence="1" id="KW-1133">Transmembrane helix</keyword>
<feature type="transmembrane region" description="Helical" evidence="1">
    <location>
        <begin position="131"/>
        <end position="151"/>
    </location>
</feature>
<dbReference type="OrthoDB" id="9781349at2"/>
<gene>
    <name evidence="3" type="ORF">SAMN04488054_12827</name>
</gene>
<dbReference type="InterPro" id="IPR002823">
    <property type="entry name" value="DUF112_TM"/>
</dbReference>
<dbReference type="PANTHER" id="PTHR35342:SF5">
    <property type="entry name" value="TRICARBOXYLIC TRANSPORT PROTEIN"/>
    <property type="match status" value="1"/>
</dbReference>
<evidence type="ECO:0000313" key="4">
    <source>
        <dbReference type="Proteomes" id="UP000199668"/>
    </source>
</evidence>
<feature type="transmembrane region" description="Helical" evidence="1">
    <location>
        <begin position="429"/>
        <end position="446"/>
    </location>
</feature>
<evidence type="ECO:0000259" key="2">
    <source>
        <dbReference type="Pfam" id="PF01970"/>
    </source>
</evidence>
<feature type="transmembrane region" description="Helical" evidence="1">
    <location>
        <begin position="466"/>
        <end position="483"/>
    </location>
</feature>
<dbReference type="Proteomes" id="UP000199668">
    <property type="component" value="Unassembled WGS sequence"/>
</dbReference>
<feature type="transmembrane region" description="Helical" evidence="1">
    <location>
        <begin position="385"/>
        <end position="401"/>
    </location>
</feature>
<feature type="transmembrane region" description="Helical" evidence="1">
    <location>
        <begin position="350"/>
        <end position="373"/>
    </location>
</feature>
<keyword evidence="1" id="KW-0472">Membrane</keyword>
<sequence length="500" mass="53281">MGVVTDLFQIGTIFFILLGSVLGLFIGALPGLTATMGIAILTPLTFWLPPEQGLAMLISIYCTGLFASGIPAILINTPGTPASMATTFDGYPLTKQGKAGVALGVNAIYSGLGGLISTIFLILLAQPISTFALSFGAAEYFALSIFGLSMMIGISGKSVKKGLLTGFIGLFLATIGLDPIVSTPRFTFDQSALYEGISFIPIMIGLFGVGEIFDQILKKQETVNAVQQKIGRVLPSRQEHREMAKPFAMSSILSTFIGAIPGAGGDIASIVTWEQSKRFAKPDKKREFNNGSLSGLAATCTANNGVIGGAFTTMLTLGLPGDAVTAILIGSLMMYGLQPGPNLFVENPDIVTTIFGLLLISNVVVIIVGLFGAHIFSRIMRLKQEYIWTAVILFSVVGSYALNNTIFDVWVMFVSGLVGLLFRRLDYPLGPLILGLILGPMAESNFRRALVIGGETSYSVFFTNPISLILLSLAVLTLFSPLIKRLLIILRQKGGDNHQT</sequence>
<organism evidence="3 4">
    <name type="scientific">Salibacterium qingdaonense</name>
    <dbReference type="NCBI Taxonomy" id="266892"/>
    <lineage>
        <taxon>Bacteria</taxon>
        <taxon>Bacillati</taxon>
        <taxon>Bacillota</taxon>
        <taxon>Bacilli</taxon>
        <taxon>Bacillales</taxon>
        <taxon>Bacillaceae</taxon>
    </lineage>
</organism>
<evidence type="ECO:0000256" key="1">
    <source>
        <dbReference type="SAM" id="Phobius"/>
    </source>
</evidence>
<reference evidence="3 4" key="1">
    <citation type="submission" date="2016-10" db="EMBL/GenBank/DDBJ databases">
        <authorList>
            <person name="de Groot N.N."/>
        </authorList>
    </citation>
    <scope>NUCLEOTIDE SEQUENCE [LARGE SCALE GENOMIC DNA]</scope>
    <source>
        <strain evidence="3 4">CGMCC 1.6134</strain>
    </source>
</reference>
<feature type="transmembrane region" description="Helical" evidence="1">
    <location>
        <begin position="53"/>
        <end position="75"/>
    </location>
</feature>
<dbReference type="RefSeq" id="WP_090928009.1">
    <property type="nucleotide sequence ID" value="NZ_FOTY01000028.1"/>
</dbReference>
<feature type="transmembrane region" description="Helical" evidence="1">
    <location>
        <begin position="101"/>
        <end position="125"/>
    </location>
</feature>
<name>A0A1I4PMC1_9BACI</name>
<protein>
    <submittedName>
        <fullName evidence="3">Putative tricarboxylic transport membrane protein</fullName>
    </submittedName>
</protein>